<dbReference type="GO" id="GO:0003824">
    <property type="term" value="F:catalytic activity"/>
    <property type="evidence" value="ECO:0007669"/>
    <property type="project" value="UniProtKB-ARBA"/>
</dbReference>
<dbReference type="NCBIfam" id="TIGR00254">
    <property type="entry name" value="GGDEF"/>
    <property type="match status" value="1"/>
</dbReference>
<dbReference type="PROSITE" id="PS50112">
    <property type="entry name" value="PAS"/>
    <property type="match status" value="1"/>
</dbReference>
<dbReference type="OrthoDB" id="8929028at2"/>
<protein>
    <submittedName>
        <fullName evidence="3">PAS domain S-box-containing protein/diguanylate cyclase (GGDEF) domain-containing protein</fullName>
    </submittedName>
</protein>
<dbReference type="Pfam" id="PF08448">
    <property type="entry name" value="PAS_4"/>
    <property type="match status" value="2"/>
</dbReference>
<feature type="domain" description="PAS" evidence="1">
    <location>
        <begin position="176"/>
        <end position="246"/>
    </location>
</feature>
<feature type="domain" description="GGDEF" evidence="2">
    <location>
        <begin position="462"/>
        <end position="605"/>
    </location>
</feature>
<evidence type="ECO:0000259" key="1">
    <source>
        <dbReference type="PROSITE" id="PS50112"/>
    </source>
</evidence>
<dbReference type="CDD" id="cd00130">
    <property type="entry name" value="PAS"/>
    <property type="match status" value="1"/>
</dbReference>
<dbReference type="CDD" id="cd01949">
    <property type="entry name" value="GGDEF"/>
    <property type="match status" value="1"/>
</dbReference>
<name>A0A1H9E088_9BURK</name>
<dbReference type="EMBL" id="FOGD01000001">
    <property type="protein sequence ID" value="SEQ19111.1"/>
    <property type="molecule type" value="Genomic_DNA"/>
</dbReference>
<dbReference type="SUPFAM" id="SSF55073">
    <property type="entry name" value="Nucleotide cyclase"/>
    <property type="match status" value="1"/>
</dbReference>
<dbReference type="PANTHER" id="PTHR44757:SF2">
    <property type="entry name" value="BIOFILM ARCHITECTURE MAINTENANCE PROTEIN MBAA"/>
    <property type="match status" value="1"/>
</dbReference>
<reference evidence="3 4" key="1">
    <citation type="submission" date="2016-10" db="EMBL/GenBank/DDBJ databases">
        <authorList>
            <person name="de Groot N.N."/>
        </authorList>
    </citation>
    <scope>NUCLEOTIDE SEQUENCE [LARGE SCALE GENOMIC DNA]</scope>
    <source>
        <strain evidence="3 4">ATCC 35958</strain>
    </source>
</reference>
<evidence type="ECO:0000313" key="3">
    <source>
        <dbReference type="EMBL" id="SEQ19111.1"/>
    </source>
</evidence>
<dbReference type="InterPro" id="IPR029787">
    <property type="entry name" value="Nucleotide_cyclase"/>
</dbReference>
<dbReference type="InterPro" id="IPR013656">
    <property type="entry name" value="PAS_4"/>
</dbReference>
<dbReference type="InterPro" id="IPR035965">
    <property type="entry name" value="PAS-like_dom_sf"/>
</dbReference>
<dbReference type="InterPro" id="IPR052155">
    <property type="entry name" value="Biofilm_reg_signaling"/>
</dbReference>
<dbReference type="Gene3D" id="3.30.70.270">
    <property type="match status" value="1"/>
</dbReference>
<accession>A0A1H9E088</accession>
<evidence type="ECO:0000259" key="2">
    <source>
        <dbReference type="PROSITE" id="PS50887"/>
    </source>
</evidence>
<dbReference type="Pfam" id="PF13188">
    <property type="entry name" value="PAS_8"/>
    <property type="match status" value="1"/>
</dbReference>
<dbReference type="InterPro" id="IPR043128">
    <property type="entry name" value="Rev_trsase/Diguanyl_cyclase"/>
</dbReference>
<keyword evidence="4" id="KW-1185">Reference proteome</keyword>
<dbReference type="SUPFAM" id="SSF55785">
    <property type="entry name" value="PYP-like sensor domain (PAS domain)"/>
    <property type="match status" value="3"/>
</dbReference>
<dbReference type="SMART" id="SM00267">
    <property type="entry name" value="GGDEF"/>
    <property type="match status" value="1"/>
</dbReference>
<evidence type="ECO:0000313" key="4">
    <source>
        <dbReference type="Proteomes" id="UP000199766"/>
    </source>
</evidence>
<dbReference type="PROSITE" id="PS50887">
    <property type="entry name" value="GGDEF"/>
    <property type="match status" value="1"/>
</dbReference>
<dbReference type="AlphaFoldDB" id="A0A1H9E088"/>
<dbReference type="FunFam" id="3.30.70.270:FF:000001">
    <property type="entry name" value="Diguanylate cyclase domain protein"/>
    <property type="match status" value="1"/>
</dbReference>
<dbReference type="Gene3D" id="3.30.450.20">
    <property type="entry name" value="PAS domain"/>
    <property type="match status" value="3"/>
</dbReference>
<sequence length="605" mass="68107">MLTAPIKVIWHAGEQNLLPQCVNICTILYKHLVEEQHLTTEKSLSPTQLRRLGLALLTDHIKVVAFIKDCQGRYVWMNPYGLRLFETSLNTLMGRTLQDLVGTAQAKDCAAAELQVLRSGQVQQRVEHLVLRSTNERRSFRTTRVPIEHEGTVVGICGYSQEITHDLAHTASLLDSKSLLDDILNQLPALIYIKDLNGAYLYANQMTLQSLEHTLGEVIGKTDFELVDATTAKSFRAVDQAVLASGQRLEREETLTLSNGSHKRYLSLKQPLEFPEKTRVLLGFSTDITNIKRTQDALAQSEARFRTLFEASSEAVVLMTSERLIDCNLAALHLFGLASKDDFLNCTLGDLAPEKQPCGTDSTEQAKKIIATTLAHHSYRTEITIQRWDTAELVPVEIVATSLQIDQEPLLMVTLRDFSAHRKEIAMMERLALYDPLTDLPNRKLLKDRLQLALSSVQRQQRHAALMFLDLDNFKPLNDQFGHQAGDLLLREVGGRLKRHLRAEDTVARQGGDEFIVLLVDLDESRLRAELHALKVAEKLRHELQNPYLIQLQTGKTVEHHCSSSIGVTIFGPGETNMDDVLRRADYAMYRAKAKGRNCVRLNVA</sequence>
<dbReference type="NCBIfam" id="TIGR00229">
    <property type="entry name" value="sensory_box"/>
    <property type="match status" value="1"/>
</dbReference>
<gene>
    <name evidence="3" type="ORF">SAMN02982919_00168</name>
</gene>
<dbReference type="STRING" id="180197.SAMN02982919_00168"/>
<organism evidence="3 4">
    <name type="scientific">Giesbergeria anulus</name>
    <dbReference type="NCBI Taxonomy" id="180197"/>
    <lineage>
        <taxon>Bacteria</taxon>
        <taxon>Pseudomonadati</taxon>
        <taxon>Pseudomonadota</taxon>
        <taxon>Betaproteobacteria</taxon>
        <taxon>Burkholderiales</taxon>
        <taxon>Comamonadaceae</taxon>
        <taxon>Giesbergeria</taxon>
    </lineage>
</organism>
<dbReference type="Proteomes" id="UP000199766">
    <property type="component" value="Unassembled WGS sequence"/>
</dbReference>
<dbReference type="SMART" id="SM00091">
    <property type="entry name" value="PAS"/>
    <property type="match status" value="3"/>
</dbReference>
<proteinExistence type="predicted"/>
<dbReference type="InterPro" id="IPR000014">
    <property type="entry name" value="PAS"/>
</dbReference>
<dbReference type="PANTHER" id="PTHR44757">
    <property type="entry name" value="DIGUANYLATE CYCLASE DGCP"/>
    <property type="match status" value="1"/>
</dbReference>
<dbReference type="Pfam" id="PF00990">
    <property type="entry name" value="GGDEF"/>
    <property type="match status" value="1"/>
</dbReference>
<dbReference type="InterPro" id="IPR000160">
    <property type="entry name" value="GGDEF_dom"/>
</dbReference>